<dbReference type="WBParaSite" id="JU765_v2.g16543.t1">
    <property type="protein sequence ID" value="JU765_v2.g16543.t1"/>
    <property type="gene ID" value="JU765_v2.g16543"/>
</dbReference>
<proteinExistence type="predicted"/>
<protein>
    <submittedName>
        <fullName evidence="2">Uncharacterized protein</fullName>
    </submittedName>
</protein>
<reference evidence="2" key="1">
    <citation type="submission" date="2022-11" db="UniProtKB">
        <authorList>
            <consortium name="WormBaseParasite"/>
        </authorList>
    </citation>
    <scope>IDENTIFICATION</scope>
</reference>
<evidence type="ECO:0000313" key="1">
    <source>
        <dbReference type="Proteomes" id="UP000887576"/>
    </source>
</evidence>
<sequence length="224" mass="25196">MTLETLELNSELTRIILQCLIQLFPALFYCFSISIIPFLFCGTKKKKNDEPKTVNQQTTLLTTAGNESTTDARRRAAETVTTRQESTTKQDTISRPEKSKAKDMELTGTGTTASGPSMPEVKEDKSEGPETVPKKIEPISPAEKKQLEEIKKEVKEDKSEGPETVPKKIEPISPAEKKQLEEIKKGKHADPERDDTLVGMECDWGVGEVNYKGDRKRKRSRKKK</sequence>
<accession>A0AC34QHZ7</accession>
<evidence type="ECO:0000313" key="2">
    <source>
        <dbReference type="WBParaSite" id="JU765_v2.g16543.t1"/>
    </source>
</evidence>
<organism evidence="1 2">
    <name type="scientific">Panagrolaimus sp. JU765</name>
    <dbReference type="NCBI Taxonomy" id="591449"/>
    <lineage>
        <taxon>Eukaryota</taxon>
        <taxon>Metazoa</taxon>
        <taxon>Ecdysozoa</taxon>
        <taxon>Nematoda</taxon>
        <taxon>Chromadorea</taxon>
        <taxon>Rhabditida</taxon>
        <taxon>Tylenchina</taxon>
        <taxon>Panagrolaimomorpha</taxon>
        <taxon>Panagrolaimoidea</taxon>
        <taxon>Panagrolaimidae</taxon>
        <taxon>Panagrolaimus</taxon>
    </lineage>
</organism>
<dbReference type="Proteomes" id="UP000887576">
    <property type="component" value="Unplaced"/>
</dbReference>
<name>A0AC34QHZ7_9BILA</name>